<evidence type="ECO:0000313" key="1">
    <source>
        <dbReference type="EMBL" id="VFJ48027.1"/>
    </source>
</evidence>
<organism evidence="1">
    <name type="scientific">Candidatus Kentrum sp. DK</name>
    <dbReference type="NCBI Taxonomy" id="2126562"/>
    <lineage>
        <taxon>Bacteria</taxon>
        <taxon>Pseudomonadati</taxon>
        <taxon>Pseudomonadota</taxon>
        <taxon>Gammaproteobacteria</taxon>
        <taxon>Candidatus Kentrum</taxon>
    </lineage>
</organism>
<gene>
    <name evidence="1" type="ORF">BECKDK2373B_GA0170837_101942</name>
</gene>
<proteinExistence type="predicted"/>
<dbReference type="AlphaFoldDB" id="A0A450S832"/>
<accession>A0A450S832</accession>
<dbReference type="EMBL" id="CAADEX010000019">
    <property type="protein sequence ID" value="VFJ48027.1"/>
    <property type="molecule type" value="Genomic_DNA"/>
</dbReference>
<name>A0A450S832_9GAMM</name>
<reference evidence="1" key="1">
    <citation type="submission" date="2019-02" db="EMBL/GenBank/DDBJ databases">
        <authorList>
            <person name="Gruber-Vodicka R. H."/>
            <person name="Seah K. B. B."/>
        </authorList>
    </citation>
    <scope>NUCLEOTIDE SEQUENCE</scope>
    <source>
        <strain evidence="1">BECK_DK47</strain>
    </source>
</reference>
<protein>
    <submittedName>
        <fullName evidence="1">Uncharacterized protein</fullName>
    </submittedName>
</protein>
<sequence length="50" mass="5249">MAIATQEKIVAFSAVEYVVVFLGDIGNGNVYLFGIADEAAGISGLTWTLI</sequence>